<evidence type="ECO:0000256" key="1">
    <source>
        <dbReference type="ARBA" id="ARBA00005894"/>
    </source>
</evidence>
<dbReference type="PANTHER" id="PTHR45839">
    <property type="match status" value="1"/>
</dbReference>
<sequence length="111" mass="12369">MESDYTEIFYFIPVYGIVHYTVLLNVNCPSIVITLFKGGFSAFPPAYQGWGDITQRLYETIQLLRKLLAAPDSCSLETFIGTILMVFNIVIFLPHGYFAQANALGYSNTGG</sequence>
<evidence type="ECO:0000313" key="8">
    <source>
        <dbReference type="Proteomes" id="UP001418222"/>
    </source>
</evidence>
<dbReference type="Gene3D" id="1.20.120.1230">
    <property type="match status" value="1"/>
</dbReference>
<evidence type="ECO:0000256" key="3">
    <source>
        <dbReference type="ARBA" id="ARBA00022676"/>
    </source>
</evidence>
<dbReference type="Gene3D" id="3.40.50.2000">
    <property type="entry name" value="Glycogen Phosphorylase B"/>
    <property type="match status" value="1"/>
</dbReference>
<keyword evidence="8" id="KW-1185">Reference proteome</keyword>
<evidence type="ECO:0000313" key="7">
    <source>
        <dbReference type="EMBL" id="KAK8926058.1"/>
    </source>
</evidence>
<name>A0AAP0B3S0_9ASPA</name>
<dbReference type="GO" id="GO:0005985">
    <property type="term" value="P:sucrose metabolic process"/>
    <property type="evidence" value="ECO:0007669"/>
    <property type="project" value="InterPro"/>
</dbReference>
<dbReference type="AlphaFoldDB" id="A0AAP0B3S0"/>
<comment type="caution">
    <text evidence="7">The sequence shown here is derived from an EMBL/GenBank/DDBJ whole genome shotgun (WGS) entry which is preliminary data.</text>
</comment>
<evidence type="ECO:0000256" key="2">
    <source>
        <dbReference type="ARBA" id="ARBA00012540"/>
    </source>
</evidence>
<dbReference type="EC" id="2.4.1.13" evidence="2"/>
<evidence type="ECO:0000256" key="4">
    <source>
        <dbReference type="ARBA" id="ARBA00022679"/>
    </source>
</evidence>
<evidence type="ECO:0000256" key="5">
    <source>
        <dbReference type="ARBA" id="ARBA00049030"/>
    </source>
</evidence>
<proteinExistence type="inferred from homology"/>
<evidence type="ECO:0000259" key="6">
    <source>
        <dbReference type="Pfam" id="PF00862"/>
    </source>
</evidence>
<dbReference type="Pfam" id="PF00862">
    <property type="entry name" value="GT-B_Sucrose_synth"/>
    <property type="match status" value="1"/>
</dbReference>
<dbReference type="InterPro" id="IPR000368">
    <property type="entry name" value="Sucrose_synth_GT-B1"/>
</dbReference>
<feature type="domain" description="Sucrose synthase first GT-B" evidence="6">
    <location>
        <begin position="75"/>
        <end position="111"/>
    </location>
</feature>
<dbReference type="GO" id="GO:0016157">
    <property type="term" value="F:sucrose synthase activity"/>
    <property type="evidence" value="ECO:0007669"/>
    <property type="project" value="UniProtKB-EC"/>
</dbReference>
<dbReference type="Proteomes" id="UP001418222">
    <property type="component" value="Unassembled WGS sequence"/>
</dbReference>
<accession>A0AAP0B3S0</accession>
<dbReference type="PANTHER" id="PTHR45839:SF7">
    <property type="entry name" value="SUCROSE SYNTHASE 1"/>
    <property type="match status" value="1"/>
</dbReference>
<gene>
    <name evidence="7" type="primary">SS1</name>
    <name evidence="7" type="ORF">KSP39_PZI019046</name>
</gene>
<dbReference type="InterPro" id="IPR012820">
    <property type="entry name" value="Sucrose_synthase_pln/cyn"/>
</dbReference>
<reference evidence="7 8" key="1">
    <citation type="journal article" date="2022" name="Nat. Plants">
        <title>Genomes of leafy and leafless Platanthera orchids illuminate the evolution of mycoheterotrophy.</title>
        <authorList>
            <person name="Li M.H."/>
            <person name="Liu K.W."/>
            <person name="Li Z."/>
            <person name="Lu H.C."/>
            <person name="Ye Q.L."/>
            <person name="Zhang D."/>
            <person name="Wang J.Y."/>
            <person name="Li Y.F."/>
            <person name="Zhong Z.M."/>
            <person name="Liu X."/>
            <person name="Yu X."/>
            <person name="Liu D.K."/>
            <person name="Tu X.D."/>
            <person name="Liu B."/>
            <person name="Hao Y."/>
            <person name="Liao X.Y."/>
            <person name="Jiang Y.T."/>
            <person name="Sun W.H."/>
            <person name="Chen J."/>
            <person name="Chen Y.Q."/>
            <person name="Ai Y."/>
            <person name="Zhai J.W."/>
            <person name="Wu S.S."/>
            <person name="Zhou Z."/>
            <person name="Hsiao Y.Y."/>
            <person name="Wu W.L."/>
            <person name="Chen Y.Y."/>
            <person name="Lin Y.F."/>
            <person name="Hsu J.L."/>
            <person name="Li C.Y."/>
            <person name="Wang Z.W."/>
            <person name="Zhao X."/>
            <person name="Zhong W.Y."/>
            <person name="Ma X.K."/>
            <person name="Ma L."/>
            <person name="Huang J."/>
            <person name="Chen G.Z."/>
            <person name="Huang M.Z."/>
            <person name="Huang L."/>
            <person name="Peng D.H."/>
            <person name="Luo Y.B."/>
            <person name="Zou S.Q."/>
            <person name="Chen S.P."/>
            <person name="Lan S."/>
            <person name="Tsai W.C."/>
            <person name="Van de Peer Y."/>
            <person name="Liu Z.J."/>
        </authorList>
    </citation>
    <scope>NUCLEOTIDE SEQUENCE [LARGE SCALE GENOMIC DNA]</scope>
    <source>
        <strain evidence="7">Lor287</strain>
    </source>
</reference>
<organism evidence="7 8">
    <name type="scientific">Platanthera zijinensis</name>
    <dbReference type="NCBI Taxonomy" id="2320716"/>
    <lineage>
        <taxon>Eukaryota</taxon>
        <taxon>Viridiplantae</taxon>
        <taxon>Streptophyta</taxon>
        <taxon>Embryophyta</taxon>
        <taxon>Tracheophyta</taxon>
        <taxon>Spermatophyta</taxon>
        <taxon>Magnoliopsida</taxon>
        <taxon>Liliopsida</taxon>
        <taxon>Asparagales</taxon>
        <taxon>Orchidaceae</taxon>
        <taxon>Orchidoideae</taxon>
        <taxon>Orchideae</taxon>
        <taxon>Orchidinae</taxon>
        <taxon>Platanthera</taxon>
    </lineage>
</organism>
<comment type="catalytic activity">
    <reaction evidence="5">
        <text>an NDP-alpha-D-glucose + D-fructose = a ribonucleoside 5'-diphosphate + sucrose + H(+)</text>
        <dbReference type="Rhea" id="RHEA:16241"/>
        <dbReference type="ChEBI" id="CHEBI:15378"/>
        <dbReference type="ChEBI" id="CHEBI:17992"/>
        <dbReference type="ChEBI" id="CHEBI:37721"/>
        <dbReference type="ChEBI" id="CHEBI:57930"/>
        <dbReference type="ChEBI" id="CHEBI:76533"/>
        <dbReference type="EC" id="2.4.1.13"/>
    </reaction>
</comment>
<protein>
    <recommendedName>
        <fullName evidence="2">sucrose synthase</fullName>
        <ecNumber evidence="2">2.4.1.13</ecNumber>
    </recommendedName>
</protein>
<keyword evidence="3" id="KW-0328">Glycosyltransferase</keyword>
<keyword evidence="4" id="KW-0808">Transferase</keyword>
<comment type="similarity">
    <text evidence="1">Belongs to the glycosyltransferase 1 family. Plant sucrose synthase subfamily.</text>
</comment>
<dbReference type="EMBL" id="JBBWWQ010000016">
    <property type="protein sequence ID" value="KAK8926058.1"/>
    <property type="molecule type" value="Genomic_DNA"/>
</dbReference>